<dbReference type="RefSeq" id="WP_058856725.1">
    <property type="nucleotide sequence ID" value="NZ_BMMH01000028.1"/>
</dbReference>
<dbReference type="Pfam" id="PF03551">
    <property type="entry name" value="PadR"/>
    <property type="match status" value="1"/>
</dbReference>
<comment type="caution">
    <text evidence="2">The sequence shown here is derived from an EMBL/GenBank/DDBJ whole genome shotgun (WGS) entry which is preliminary data.</text>
</comment>
<dbReference type="PANTHER" id="PTHR33169:SF14">
    <property type="entry name" value="TRANSCRIPTIONAL REGULATOR RV3488"/>
    <property type="match status" value="1"/>
</dbReference>
<name>A0A917RVY5_9NOCA</name>
<evidence type="ECO:0000313" key="2">
    <source>
        <dbReference type="EMBL" id="GGL41204.1"/>
    </source>
</evidence>
<feature type="domain" description="Transcription regulator PadR N-terminal" evidence="1">
    <location>
        <begin position="33"/>
        <end position="82"/>
    </location>
</feature>
<dbReference type="InterPro" id="IPR036388">
    <property type="entry name" value="WH-like_DNA-bd_sf"/>
</dbReference>
<dbReference type="Gene3D" id="1.10.10.10">
    <property type="entry name" value="Winged helix-like DNA-binding domain superfamily/Winged helix DNA-binding domain"/>
    <property type="match status" value="1"/>
</dbReference>
<dbReference type="SUPFAM" id="SSF46785">
    <property type="entry name" value="Winged helix' DNA-binding domain"/>
    <property type="match status" value="1"/>
</dbReference>
<evidence type="ECO:0000259" key="1">
    <source>
        <dbReference type="Pfam" id="PF03551"/>
    </source>
</evidence>
<gene>
    <name evidence="2" type="ORF">GCM10011588_64970</name>
</gene>
<dbReference type="InterPro" id="IPR036390">
    <property type="entry name" value="WH_DNA-bd_sf"/>
</dbReference>
<protein>
    <recommendedName>
        <fullName evidence="1">Transcription regulator PadR N-terminal domain-containing protein</fullName>
    </recommendedName>
</protein>
<reference evidence="2" key="1">
    <citation type="journal article" date="2014" name="Int. J. Syst. Evol. Microbiol.">
        <title>Complete genome sequence of Corynebacterium casei LMG S-19264T (=DSM 44701T), isolated from a smear-ripened cheese.</title>
        <authorList>
            <consortium name="US DOE Joint Genome Institute (JGI-PGF)"/>
            <person name="Walter F."/>
            <person name="Albersmeier A."/>
            <person name="Kalinowski J."/>
            <person name="Ruckert C."/>
        </authorList>
    </citation>
    <scope>NUCLEOTIDE SEQUENCE</scope>
    <source>
        <strain evidence="2">CGMCC 4.3508</strain>
    </source>
</reference>
<dbReference type="InterPro" id="IPR005149">
    <property type="entry name" value="Tscrpt_reg_PadR_N"/>
</dbReference>
<keyword evidence="3" id="KW-1185">Reference proteome</keyword>
<dbReference type="Proteomes" id="UP000638263">
    <property type="component" value="Unassembled WGS sequence"/>
</dbReference>
<accession>A0A917RVY5</accession>
<dbReference type="AlphaFoldDB" id="A0A917RVY5"/>
<dbReference type="InterPro" id="IPR052509">
    <property type="entry name" value="Metal_resp_DNA-bind_regulator"/>
</dbReference>
<evidence type="ECO:0000313" key="3">
    <source>
        <dbReference type="Proteomes" id="UP000638263"/>
    </source>
</evidence>
<proteinExistence type="predicted"/>
<dbReference type="PANTHER" id="PTHR33169">
    <property type="entry name" value="PADR-FAMILY TRANSCRIPTIONAL REGULATOR"/>
    <property type="match status" value="1"/>
</dbReference>
<dbReference type="EMBL" id="BMMH01000028">
    <property type="protein sequence ID" value="GGL41204.1"/>
    <property type="molecule type" value="Genomic_DNA"/>
</dbReference>
<sequence>MRKTHSLVRVAVALLAEPDGRHWGYDLGRRSGVRSGVLYPMLTRMLDEGWLTAGWEDPTTLTERRPPRRYYELTEHGKLELAGTVRAARADRRFSALDLGWA</sequence>
<organism evidence="2 3">
    <name type="scientific">Nocardia jinanensis</name>
    <dbReference type="NCBI Taxonomy" id="382504"/>
    <lineage>
        <taxon>Bacteria</taxon>
        <taxon>Bacillati</taxon>
        <taxon>Actinomycetota</taxon>
        <taxon>Actinomycetes</taxon>
        <taxon>Mycobacteriales</taxon>
        <taxon>Nocardiaceae</taxon>
        <taxon>Nocardia</taxon>
    </lineage>
</organism>
<reference evidence="2" key="2">
    <citation type="submission" date="2020-09" db="EMBL/GenBank/DDBJ databases">
        <authorList>
            <person name="Sun Q."/>
            <person name="Zhou Y."/>
        </authorList>
    </citation>
    <scope>NUCLEOTIDE SEQUENCE</scope>
    <source>
        <strain evidence="2">CGMCC 4.3508</strain>
    </source>
</reference>